<evidence type="ECO:0000256" key="4">
    <source>
        <dbReference type="ARBA" id="ARBA00022989"/>
    </source>
</evidence>
<evidence type="ECO:0000256" key="3">
    <source>
        <dbReference type="ARBA" id="ARBA00022692"/>
    </source>
</evidence>
<organism evidence="7 8">
    <name type="scientific">Mucor flavus</name>
    <dbReference type="NCBI Taxonomy" id="439312"/>
    <lineage>
        <taxon>Eukaryota</taxon>
        <taxon>Fungi</taxon>
        <taxon>Fungi incertae sedis</taxon>
        <taxon>Mucoromycota</taxon>
        <taxon>Mucoromycotina</taxon>
        <taxon>Mucoromycetes</taxon>
        <taxon>Mucorales</taxon>
        <taxon>Mucorineae</taxon>
        <taxon>Mucoraceae</taxon>
        <taxon>Mucor</taxon>
    </lineage>
</organism>
<feature type="transmembrane region" description="Helical" evidence="6">
    <location>
        <begin position="341"/>
        <end position="360"/>
    </location>
</feature>
<feature type="transmembrane region" description="Helical" evidence="6">
    <location>
        <begin position="107"/>
        <end position="128"/>
    </location>
</feature>
<reference evidence="7 8" key="1">
    <citation type="submission" date="2024-04" db="EMBL/GenBank/DDBJ databases">
        <title>genome sequences of Mucor flavus KT1a and Helicostylum pulchrum KT1b strains isolated from the surface of a dry-aged beef.</title>
        <authorList>
            <person name="Toyotome T."/>
            <person name="Hosono M."/>
            <person name="Torimaru M."/>
            <person name="Fukuda K."/>
            <person name="Mikami N."/>
        </authorList>
    </citation>
    <scope>NUCLEOTIDE SEQUENCE [LARGE SCALE GENOMIC DNA]</scope>
    <source>
        <strain evidence="7 8">KT1a</strain>
    </source>
</reference>
<dbReference type="InterPro" id="IPR007300">
    <property type="entry name" value="CidB/LrgB"/>
</dbReference>
<evidence type="ECO:0000256" key="1">
    <source>
        <dbReference type="ARBA" id="ARBA00004651"/>
    </source>
</evidence>
<keyword evidence="3 6" id="KW-0812">Transmembrane</keyword>
<sequence length="573" mass="63351">MLSLNGLNRKAYDISNVTNKFFGQEVPDYIKNLPSIKNDIKRWACNILYFGVGFVYNWAVEAALGKMPNMHKFPSNVAGMIVLFFLLMCSHTVFAKQTDKFVKFVDPYSSFALKSMNIMFVPAVVQIVNNPPTTAAEVGRMICVFRYFIGFMLSTLLVRFFRILIFWSVGSHKITENPTLNEKTKMHRNTTMDEEEVDIGGTIQLNPVSSVVTIPTVVHRLSDSNAPSCSSTLTEISEQGGRTPTTVNNTGRCCNSNSNTIYEPYNRRHRHGPLHAFAVWCMEQSSFDDLTFFLIFCICAFVFLPLPEDNAAMPFFRLFLYFSMTILIYSAACKLPAKMRLLFHPIIVTAAGVMAGIAYFEQVKGFEIKHGVDLFKNGVTFISLVEKTNVGWPGAGDILAATMDVAIISMAFNVYKNRPDSIRHWILIFCSVIPMTFLVMFVTPLFAYSIGCSSADSIVWSSRSVTTAIGIVIGDVLGANSSVVTCIIVFTGVMGPLCAPIFYKIARVKDDDYMTIGITMGSSSHGVGTAYLISKNTRASGMSSLAFAIFGTTGVIIVSVPILADTIRHLSGY</sequence>
<feature type="transmembrane region" description="Helical" evidence="6">
    <location>
        <begin position="77"/>
        <end position="95"/>
    </location>
</feature>
<feature type="transmembrane region" description="Helical" evidence="6">
    <location>
        <begin position="545"/>
        <end position="564"/>
    </location>
</feature>
<comment type="subcellular location">
    <subcellularLocation>
        <location evidence="1">Cell membrane</location>
        <topology evidence="1">Multi-pass membrane protein</topology>
    </subcellularLocation>
</comment>
<keyword evidence="2" id="KW-1003">Cell membrane</keyword>
<feature type="transmembrane region" description="Helical" evidence="6">
    <location>
        <begin position="47"/>
        <end position="65"/>
    </location>
</feature>
<accession>A0ABP9YJJ4</accession>
<feature type="transmembrane region" description="Helical" evidence="6">
    <location>
        <begin position="148"/>
        <end position="169"/>
    </location>
</feature>
<feature type="transmembrane region" description="Helical" evidence="6">
    <location>
        <begin position="398"/>
        <end position="415"/>
    </location>
</feature>
<comment type="caution">
    <text evidence="7">The sequence shown here is derived from an EMBL/GenBank/DDBJ whole genome shotgun (WGS) entry which is preliminary data.</text>
</comment>
<keyword evidence="4 6" id="KW-1133">Transmembrane helix</keyword>
<dbReference type="Pfam" id="PF04172">
    <property type="entry name" value="LrgB"/>
    <property type="match status" value="1"/>
</dbReference>
<keyword evidence="5 6" id="KW-0472">Membrane</keyword>
<protein>
    <submittedName>
        <fullName evidence="7">Uncharacterized protein</fullName>
    </submittedName>
</protein>
<keyword evidence="8" id="KW-1185">Reference proteome</keyword>
<gene>
    <name evidence="7" type="ORF">MFLAVUS_000378</name>
</gene>
<feature type="transmembrane region" description="Helical" evidence="6">
    <location>
        <begin position="312"/>
        <end position="329"/>
    </location>
</feature>
<evidence type="ECO:0000313" key="8">
    <source>
        <dbReference type="Proteomes" id="UP001473302"/>
    </source>
</evidence>
<feature type="transmembrane region" description="Helical" evidence="6">
    <location>
        <begin position="290"/>
        <end position="306"/>
    </location>
</feature>
<feature type="transmembrane region" description="Helical" evidence="6">
    <location>
        <begin position="427"/>
        <end position="451"/>
    </location>
</feature>
<name>A0ABP9YJJ4_9FUNG</name>
<dbReference type="EMBL" id="BAABUK010000002">
    <property type="protein sequence ID" value="GAA5807029.1"/>
    <property type="molecule type" value="Genomic_DNA"/>
</dbReference>
<dbReference type="Proteomes" id="UP001473302">
    <property type="component" value="Unassembled WGS sequence"/>
</dbReference>
<dbReference type="PANTHER" id="PTHR30249">
    <property type="entry name" value="PUTATIVE SEROTONIN TRANSPORTER"/>
    <property type="match status" value="1"/>
</dbReference>
<evidence type="ECO:0000256" key="2">
    <source>
        <dbReference type="ARBA" id="ARBA00022475"/>
    </source>
</evidence>
<proteinExistence type="predicted"/>
<dbReference type="PANTHER" id="PTHR30249:SF0">
    <property type="entry name" value="PLASTIDAL GLYCOLATE_GLYCERATE TRANSLOCATOR 1, CHLOROPLASTIC"/>
    <property type="match status" value="1"/>
</dbReference>
<evidence type="ECO:0000313" key="7">
    <source>
        <dbReference type="EMBL" id="GAA5807029.1"/>
    </source>
</evidence>
<dbReference type="InterPro" id="IPR005538">
    <property type="entry name" value="LrgA/CidA"/>
</dbReference>
<dbReference type="Pfam" id="PF03788">
    <property type="entry name" value="LrgA"/>
    <property type="match status" value="1"/>
</dbReference>
<evidence type="ECO:0000256" key="6">
    <source>
        <dbReference type="SAM" id="Phobius"/>
    </source>
</evidence>
<evidence type="ECO:0000256" key="5">
    <source>
        <dbReference type="ARBA" id="ARBA00023136"/>
    </source>
</evidence>
<feature type="transmembrane region" description="Helical" evidence="6">
    <location>
        <begin position="484"/>
        <end position="503"/>
    </location>
</feature>